<dbReference type="Proteomes" id="UP000249873">
    <property type="component" value="Chromosome"/>
</dbReference>
<keyword evidence="3" id="KW-1185">Reference proteome</keyword>
<name>A0A2Z4GFY5_9BACT</name>
<gene>
    <name evidence="2" type="ORF">DJ013_18675</name>
</gene>
<dbReference type="Gene3D" id="3.30.1050.10">
    <property type="entry name" value="SCP2 sterol-binding domain"/>
    <property type="match status" value="1"/>
</dbReference>
<dbReference type="RefSeq" id="WP_111373449.1">
    <property type="nucleotide sequence ID" value="NZ_CP029480.1"/>
</dbReference>
<dbReference type="OrthoDB" id="9804656at2"/>
<dbReference type="KEGG" id="als:DJ013_18675"/>
<dbReference type="AlphaFoldDB" id="A0A2Z4GFY5"/>
<dbReference type="InterPro" id="IPR036527">
    <property type="entry name" value="SCP2_sterol-bd_dom_sf"/>
</dbReference>
<evidence type="ECO:0000313" key="2">
    <source>
        <dbReference type="EMBL" id="AWW00082.1"/>
    </source>
</evidence>
<dbReference type="Pfam" id="PF02036">
    <property type="entry name" value="SCP2"/>
    <property type="match status" value="1"/>
</dbReference>
<protein>
    <submittedName>
        <fullName evidence="2">Hydrogenase expression protein HypA</fullName>
    </submittedName>
</protein>
<reference evidence="2 3" key="1">
    <citation type="submission" date="2018-05" db="EMBL/GenBank/DDBJ databases">
        <title>Complete genome sequence of Arcticibacterium luteifluviistationis SM1504T, a cytophagaceae bacterium isolated from Arctic surface seawater.</title>
        <authorList>
            <person name="Li Y."/>
            <person name="Qin Q.-L."/>
        </authorList>
    </citation>
    <scope>NUCLEOTIDE SEQUENCE [LARGE SCALE GENOMIC DNA]</scope>
    <source>
        <strain evidence="2 3">SM1504</strain>
    </source>
</reference>
<evidence type="ECO:0000259" key="1">
    <source>
        <dbReference type="Pfam" id="PF02036"/>
    </source>
</evidence>
<organism evidence="2 3">
    <name type="scientific">Arcticibacterium luteifluviistationis</name>
    <dbReference type="NCBI Taxonomy" id="1784714"/>
    <lineage>
        <taxon>Bacteria</taxon>
        <taxon>Pseudomonadati</taxon>
        <taxon>Bacteroidota</taxon>
        <taxon>Cytophagia</taxon>
        <taxon>Cytophagales</taxon>
        <taxon>Leadbetterellaceae</taxon>
        <taxon>Arcticibacterium</taxon>
    </lineage>
</organism>
<feature type="domain" description="SCP2" evidence="1">
    <location>
        <begin position="6"/>
        <end position="98"/>
    </location>
</feature>
<dbReference type="PANTHER" id="PTHR10094:SF25">
    <property type="entry name" value="SCP2 STEROL-BINDING DOMAIN-CONTAINING PROTEIN 1"/>
    <property type="match status" value="1"/>
</dbReference>
<dbReference type="EMBL" id="CP029480">
    <property type="protein sequence ID" value="AWW00082.1"/>
    <property type="molecule type" value="Genomic_DNA"/>
</dbReference>
<dbReference type="GO" id="GO:0005829">
    <property type="term" value="C:cytosol"/>
    <property type="evidence" value="ECO:0007669"/>
    <property type="project" value="TreeGrafter"/>
</dbReference>
<dbReference type="InterPro" id="IPR003033">
    <property type="entry name" value="SCP2_sterol-bd_dom"/>
</dbReference>
<proteinExistence type="predicted"/>
<dbReference type="SUPFAM" id="SSF55718">
    <property type="entry name" value="SCP-like"/>
    <property type="match status" value="1"/>
</dbReference>
<evidence type="ECO:0000313" key="3">
    <source>
        <dbReference type="Proteomes" id="UP000249873"/>
    </source>
</evidence>
<accession>A0A2Z4GFY5</accession>
<sequence>MNAREFLERVPKKVDPEENKGLNTALHFDFKEEQYTLAVKDGVAEFLEGLVGEPEVTLKAKADDFAKIASGEMNPMTAMMFGKLKVSNPGAMMKYAKMLGFM</sequence>
<dbReference type="PANTHER" id="PTHR10094">
    <property type="entry name" value="STEROL CARRIER PROTEIN 2 SCP-2 FAMILY PROTEIN"/>
    <property type="match status" value="1"/>
</dbReference>